<dbReference type="PROSITE" id="PS51194">
    <property type="entry name" value="HELICASE_CTER"/>
    <property type="match status" value="1"/>
</dbReference>
<feature type="compositionally biased region" description="Polar residues" evidence="12">
    <location>
        <begin position="421"/>
        <end position="433"/>
    </location>
</feature>
<accession>A0AAJ8M293</accession>
<dbReference type="EMBL" id="CP143787">
    <property type="protein sequence ID" value="WVN88411.1"/>
    <property type="molecule type" value="Genomic_DNA"/>
</dbReference>
<evidence type="ECO:0000256" key="7">
    <source>
        <dbReference type="ARBA" id="ARBA00022806"/>
    </source>
</evidence>
<comment type="catalytic activity">
    <reaction evidence="11">
        <text>ATP + H2O = ADP + phosphate + H(+)</text>
        <dbReference type="Rhea" id="RHEA:13065"/>
        <dbReference type="ChEBI" id="CHEBI:15377"/>
        <dbReference type="ChEBI" id="CHEBI:15378"/>
        <dbReference type="ChEBI" id="CHEBI:30616"/>
        <dbReference type="ChEBI" id="CHEBI:43474"/>
        <dbReference type="ChEBI" id="CHEBI:456216"/>
        <dbReference type="EC" id="3.6.4.13"/>
    </reaction>
</comment>
<dbReference type="InterPro" id="IPR027417">
    <property type="entry name" value="P-loop_NTPase"/>
</dbReference>
<dbReference type="FunFam" id="1.20.120.1080:FF:000002">
    <property type="entry name" value="Putative ATP-dependent RNA helicase DHX36"/>
    <property type="match status" value="1"/>
</dbReference>
<dbReference type="SMART" id="SM00487">
    <property type="entry name" value="DEXDc"/>
    <property type="match status" value="1"/>
</dbReference>
<evidence type="ECO:0000259" key="14">
    <source>
        <dbReference type="PROSITE" id="PS51194"/>
    </source>
</evidence>
<dbReference type="Pfam" id="PF00270">
    <property type="entry name" value="DEAD"/>
    <property type="match status" value="1"/>
</dbReference>
<name>A0AAJ8M293_9TREE</name>
<dbReference type="SMART" id="SM00490">
    <property type="entry name" value="HELICc"/>
    <property type="match status" value="1"/>
</dbReference>
<dbReference type="InterPro" id="IPR011709">
    <property type="entry name" value="DEAD-box_helicase_OB_fold"/>
</dbReference>
<dbReference type="Pfam" id="PF07717">
    <property type="entry name" value="OB_NTP_bind"/>
    <property type="match status" value="1"/>
</dbReference>
<gene>
    <name evidence="15" type="ORF">L203_103620</name>
</gene>
<evidence type="ECO:0000256" key="12">
    <source>
        <dbReference type="SAM" id="MobiDB-lite"/>
    </source>
</evidence>
<feature type="region of interest" description="Disordered" evidence="12">
    <location>
        <begin position="386"/>
        <end position="433"/>
    </location>
</feature>
<dbReference type="Gene3D" id="1.20.120.1080">
    <property type="match status" value="1"/>
</dbReference>
<keyword evidence="10" id="KW-0809">Transit peptide</keyword>
<evidence type="ECO:0000256" key="1">
    <source>
        <dbReference type="ARBA" id="ARBA00004229"/>
    </source>
</evidence>
<dbReference type="InterPro" id="IPR014001">
    <property type="entry name" value="Helicase_ATP-bd"/>
</dbReference>
<evidence type="ECO:0000256" key="5">
    <source>
        <dbReference type="ARBA" id="ARBA00022741"/>
    </source>
</evidence>
<protein>
    <recommendedName>
        <fullName evidence="2">RNA helicase</fullName>
        <ecNumber evidence="2">3.6.4.13</ecNumber>
    </recommendedName>
</protein>
<evidence type="ECO:0000256" key="10">
    <source>
        <dbReference type="ARBA" id="ARBA00022946"/>
    </source>
</evidence>
<evidence type="ECO:0000256" key="8">
    <source>
        <dbReference type="ARBA" id="ARBA00022840"/>
    </source>
</evidence>
<evidence type="ECO:0000259" key="13">
    <source>
        <dbReference type="PROSITE" id="PS51192"/>
    </source>
</evidence>
<feature type="region of interest" description="Disordered" evidence="12">
    <location>
        <begin position="869"/>
        <end position="888"/>
    </location>
</feature>
<feature type="compositionally biased region" description="Basic and acidic residues" evidence="12">
    <location>
        <begin position="33"/>
        <end position="63"/>
    </location>
</feature>
<keyword evidence="16" id="KW-1185">Reference proteome</keyword>
<dbReference type="GeneID" id="91087831"/>
<organism evidence="15 16">
    <name type="scientific">Cryptococcus depauperatus CBS 7841</name>
    <dbReference type="NCBI Taxonomy" id="1295531"/>
    <lineage>
        <taxon>Eukaryota</taxon>
        <taxon>Fungi</taxon>
        <taxon>Dikarya</taxon>
        <taxon>Basidiomycota</taxon>
        <taxon>Agaricomycotina</taxon>
        <taxon>Tremellomycetes</taxon>
        <taxon>Tremellales</taxon>
        <taxon>Cryptococcaceae</taxon>
        <taxon>Cryptococcus</taxon>
    </lineage>
</organism>
<keyword evidence="7" id="KW-0347">Helicase</keyword>
<feature type="compositionally biased region" description="Low complexity" evidence="12">
    <location>
        <begin position="17"/>
        <end position="28"/>
    </location>
</feature>
<dbReference type="Pfam" id="PF00271">
    <property type="entry name" value="Helicase_C"/>
    <property type="match status" value="1"/>
</dbReference>
<dbReference type="GO" id="GO:0003724">
    <property type="term" value="F:RNA helicase activity"/>
    <property type="evidence" value="ECO:0007669"/>
    <property type="project" value="UniProtKB-EC"/>
</dbReference>
<proteinExistence type="predicted"/>
<reference evidence="15" key="1">
    <citation type="submission" date="2016-06" db="EMBL/GenBank/DDBJ databases">
        <authorList>
            <person name="Cuomo C."/>
            <person name="Litvintseva A."/>
            <person name="Heitman J."/>
            <person name="Chen Y."/>
            <person name="Sun S."/>
            <person name="Springer D."/>
            <person name="Dromer F."/>
            <person name="Young S."/>
            <person name="Zeng Q."/>
            <person name="Chapman S."/>
            <person name="Gujja S."/>
            <person name="Saif S."/>
            <person name="Birren B."/>
        </authorList>
    </citation>
    <scope>NUCLEOTIDE SEQUENCE</scope>
    <source>
        <strain evidence="15">CBS 7841</strain>
    </source>
</reference>
<dbReference type="PANTHER" id="PTHR18934">
    <property type="entry name" value="ATP-DEPENDENT RNA HELICASE"/>
    <property type="match status" value="1"/>
</dbReference>
<dbReference type="SMART" id="SM00847">
    <property type="entry name" value="HA2"/>
    <property type="match status" value="1"/>
</dbReference>
<dbReference type="KEGG" id="cdep:91087831"/>
<dbReference type="Gene3D" id="3.40.50.300">
    <property type="entry name" value="P-loop containing nucleotide triphosphate hydrolases"/>
    <property type="match status" value="2"/>
</dbReference>
<dbReference type="FunFam" id="3.40.50.300:FF:000819">
    <property type="entry name" value="ATP dependent RNA helicase, putative"/>
    <property type="match status" value="1"/>
</dbReference>
<evidence type="ECO:0000256" key="9">
    <source>
        <dbReference type="ARBA" id="ARBA00022884"/>
    </source>
</evidence>
<reference evidence="15" key="2">
    <citation type="journal article" date="2022" name="Elife">
        <title>Obligate sexual reproduction of a homothallic fungus closely related to the Cryptococcus pathogenic species complex.</title>
        <authorList>
            <person name="Passer A.R."/>
            <person name="Clancey S.A."/>
            <person name="Shea T."/>
            <person name="David-Palma M."/>
            <person name="Averette A.F."/>
            <person name="Boekhout T."/>
            <person name="Porcel B.M."/>
            <person name="Nowrousian M."/>
            <person name="Cuomo C.A."/>
            <person name="Sun S."/>
            <person name="Heitman J."/>
            <person name="Coelho M.A."/>
        </authorList>
    </citation>
    <scope>NUCLEOTIDE SEQUENCE</scope>
    <source>
        <strain evidence="15">CBS 7841</strain>
    </source>
</reference>
<evidence type="ECO:0000256" key="11">
    <source>
        <dbReference type="ARBA" id="ARBA00047984"/>
    </source>
</evidence>
<feature type="domain" description="Helicase C-terminal" evidence="14">
    <location>
        <begin position="921"/>
        <end position="1096"/>
    </location>
</feature>
<dbReference type="InterPro" id="IPR007502">
    <property type="entry name" value="Helicase-assoc_dom"/>
</dbReference>
<dbReference type="Proteomes" id="UP000094043">
    <property type="component" value="Chromosome 4"/>
</dbReference>
<dbReference type="GO" id="GO:0005524">
    <property type="term" value="F:ATP binding"/>
    <property type="evidence" value="ECO:0007669"/>
    <property type="project" value="UniProtKB-KW"/>
</dbReference>
<dbReference type="RefSeq" id="XP_066069111.1">
    <property type="nucleotide sequence ID" value="XM_066213014.1"/>
</dbReference>
<keyword evidence="3" id="KW-0150">Chloroplast</keyword>
<dbReference type="InterPro" id="IPR011545">
    <property type="entry name" value="DEAD/DEAH_box_helicase_dom"/>
</dbReference>
<dbReference type="Pfam" id="PF21010">
    <property type="entry name" value="HA2_C"/>
    <property type="match status" value="1"/>
</dbReference>
<keyword evidence="5" id="KW-0547">Nucleotide-binding</keyword>
<feature type="region of interest" description="Disordered" evidence="12">
    <location>
        <begin position="218"/>
        <end position="255"/>
    </location>
</feature>
<sequence length="1463" mass="163883">MGKKKLSLKPVQRGFATTSMSSKKPTPSIAESGPKDEEQGPEEALKEDLTDAKDPNGEEKAAEWDDDEVLEQNALQTLVDRLQEKGEKEVTRIIKGIELDRRLASSFPDVMFDKNLRDEALEMALGAEKAASLDSPHGPIKTFPSLSAAETEKGLLRFFITYQVLQRLGFGNERIHQCILEGIKEGGGWEEAIEWMWLHVSEDECLQQGEFTKKEECEVSESQPETLVPAPVECVPPPTDTNVEKQSSSNVLTNPAQIPVAPSTMFHSLSQSDSDTDSNDDDGSNIHQQWAKFQLELDNIRLATGGGKKGKKSKSIPVLETPEVRSLKEKIGKIEKEYIFNRKAADALLKVLKNQRDVSAVVDKFRNASIQDKAAKSEPESIVREVAEEDKVANTDEDVSNQSENDSEGGLFNGMLDEPEPSSTSKVDTSSEKSTLFVRPMPIPKLLSSAATIPKNILKAILNKQTKRVAIFFVNLSGTSRAARSGLEIRWEGKRKVWKMEDIACENMQEAENYVSTLALSDLEAEKVLTGVNWRTMPPAYRELWEETKAKRKEHEDESRRCIWKIIKELWDKKAVEKPVEKVERSKSLGNATPLGQDNKIQERINVYNQKLQNEFLKRQDSASYRIMLQQRNALPIASFRDQIIATLDANQIMVFSGETGCGKSTQLPSFILEDQLSQGKSCKIIVTEPRRISAISLAQRVSQELGDDPGAVGTSRSLIGYSIRLESKVSTNTRLSFVTNGIALRMLESGSSGNSKGTAFDEITHIIVDEVHERSIESDFLLIVLKNICEIRKDLKVVLMSATVDAEKISNYFGGCPVMCVPGRTFPVQVNYLEDAVELVKWHIDESSPYAIRGRKFKSANQLIEWNEEGTKSDSDPEDDNDNLTMDPAKLSSTKYCSETVNTINLLDSRHIPYDLIVCLLEKICYKSTEFIPFSQAILIFMPGLAEIRKLNDMLLAHPQFGSQYFVVWPLHSSISNEGQSAVFVKPPKGVRKIVISTNIAETGVTIPDVTCVIDSGKQREMRYDEKRQMSRFVETYVARSNAKQRRGRAGRVQEGLAFHLFTKAKHDTQLSEYPVPEMLRLSLQDLALRIKILRAPLGKTIESVLLQALDPPSSINIQRAVASLVEVKALTLYEDITPLGKLLSKLPMDVHLSKFLLVATMLGCLDPALTVAATLNSKSPFVTPFGFESQARAAKQSFAVGNSDFLTIANVFMSWRKASDNPRFVQTFCRKNFVSLRNLQQIEELRQQLLAYLIDSSFVNVNPTQRQAISQSRFSRGVQTHFVPIPPELNTNGENFNVLNAALVAGLYPKLLVLDESGSMKTISNQQSVVIHPSSVNFKLPYNEFESNYLIYFTIMHSKRLYAWEVGPVENISLALLGGDIADFKVSASSLILDRKIKYHIQPKLSIAIKHIREQFAQAMSQRFRGRKLTAEQQEWLDLGIKYLIMGIEEQKEEQGRVGVL</sequence>
<dbReference type="SUPFAM" id="SSF52540">
    <property type="entry name" value="P-loop containing nucleoside triphosphate hydrolases"/>
    <property type="match status" value="1"/>
</dbReference>
<dbReference type="PROSITE" id="PS51192">
    <property type="entry name" value="HELICASE_ATP_BIND_1"/>
    <property type="match status" value="1"/>
</dbReference>
<evidence type="ECO:0000256" key="6">
    <source>
        <dbReference type="ARBA" id="ARBA00022801"/>
    </source>
</evidence>
<evidence type="ECO:0000256" key="4">
    <source>
        <dbReference type="ARBA" id="ARBA00022640"/>
    </source>
</evidence>
<dbReference type="CDD" id="cd17917">
    <property type="entry name" value="DEXHc_RHA-like"/>
    <property type="match status" value="1"/>
</dbReference>
<dbReference type="GO" id="GO:0016787">
    <property type="term" value="F:hydrolase activity"/>
    <property type="evidence" value="ECO:0007669"/>
    <property type="project" value="UniProtKB-KW"/>
</dbReference>
<comment type="subcellular location">
    <subcellularLocation>
        <location evidence="1">Plastid</location>
        <location evidence="1">Chloroplast</location>
    </subcellularLocation>
</comment>
<keyword evidence="4" id="KW-0934">Plastid</keyword>
<evidence type="ECO:0000256" key="3">
    <source>
        <dbReference type="ARBA" id="ARBA00022528"/>
    </source>
</evidence>
<reference evidence="15" key="3">
    <citation type="submission" date="2024-01" db="EMBL/GenBank/DDBJ databases">
        <authorList>
            <person name="Coelho M.A."/>
            <person name="David-Palma M."/>
            <person name="Shea T."/>
            <person name="Sun S."/>
            <person name="Cuomo C.A."/>
            <person name="Heitman J."/>
        </authorList>
    </citation>
    <scope>NUCLEOTIDE SEQUENCE</scope>
    <source>
        <strain evidence="15">CBS 7841</strain>
    </source>
</reference>
<dbReference type="FunFam" id="3.40.50.300:FF:000500">
    <property type="entry name" value="ATP-dependent RNA helicase DHX29"/>
    <property type="match status" value="1"/>
</dbReference>
<feature type="region of interest" description="Disordered" evidence="12">
    <location>
        <begin position="1"/>
        <end position="67"/>
    </location>
</feature>
<dbReference type="CDD" id="cd18791">
    <property type="entry name" value="SF2_C_RHA"/>
    <property type="match status" value="1"/>
</dbReference>
<feature type="domain" description="Helicase ATP-binding" evidence="13">
    <location>
        <begin position="645"/>
        <end position="823"/>
    </location>
</feature>
<evidence type="ECO:0000256" key="2">
    <source>
        <dbReference type="ARBA" id="ARBA00012552"/>
    </source>
</evidence>
<feature type="compositionally biased region" description="Polar residues" evidence="12">
    <location>
        <begin position="240"/>
        <end position="255"/>
    </location>
</feature>
<keyword evidence="8" id="KW-0067">ATP-binding</keyword>
<dbReference type="GO" id="GO:0003723">
    <property type="term" value="F:RNA binding"/>
    <property type="evidence" value="ECO:0007669"/>
    <property type="project" value="UniProtKB-KW"/>
</dbReference>
<dbReference type="PANTHER" id="PTHR18934:SF145">
    <property type="entry name" value="ATP-DEPENDENT RNA HELICASE DHX57-RELATED"/>
    <property type="match status" value="1"/>
</dbReference>
<keyword evidence="9" id="KW-0694">RNA-binding</keyword>
<dbReference type="InterPro" id="IPR001650">
    <property type="entry name" value="Helicase_C-like"/>
</dbReference>
<keyword evidence="6" id="KW-0378">Hydrolase</keyword>
<dbReference type="EC" id="3.6.4.13" evidence="2"/>
<evidence type="ECO:0000313" key="15">
    <source>
        <dbReference type="EMBL" id="WVN88411.1"/>
    </source>
</evidence>
<evidence type="ECO:0000313" key="16">
    <source>
        <dbReference type="Proteomes" id="UP000094043"/>
    </source>
</evidence>